<name>X1RIP3_9ZZZZ</name>
<gene>
    <name evidence="1" type="ORF">S12H4_05265</name>
</gene>
<reference evidence="1" key="1">
    <citation type="journal article" date="2014" name="Front. Microbiol.">
        <title>High frequency of phylogenetically diverse reductive dehalogenase-homologous genes in deep subseafloor sedimentary metagenomes.</title>
        <authorList>
            <person name="Kawai M."/>
            <person name="Futagami T."/>
            <person name="Toyoda A."/>
            <person name="Takaki Y."/>
            <person name="Nishi S."/>
            <person name="Hori S."/>
            <person name="Arai W."/>
            <person name="Tsubouchi T."/>
            <person name="Morono Y."/>
            <person name="Uchiyama I."/>
            <person name="Ito T."/>
            <person name="Fujiyama A."/>
            <person name="Inagaki F."/>
            <person name="Takami H."/>
        </authorList>
    </citation>
    <scope>NUCLEOTIDE SEQUENCE</scope>
    <source>
        <strain evidence="1">Expedition CK06-06</strain>
    </source>
</reference>
<accession>X1RIP3</accession>
<evidence type="ECO:0000313" key="1">
    <source>
        <dbReference type="EMBL" id="GAI63015.1"/>
    </source>
</evidence>
<proteinExistence type="predicted"/>
<dbReference type="AlphaFoldDB" id="X1RIP3"/>
<protein>
    <submittedName>
        <fullName evidence="1">Uncharacterized protein</fullName>
    </submittedName>
</protein>
<organism evidence="1">
    <name type="scientific">marine sediment metagenome</name>
    <dbReference type="NCBI Taxonomy" id="412755"/>
    <lineage>
        <taxon>unclassified sequences</taxon>
        <taxon>metagenomes</taxon>
        <taxon>ecological metagenomes</taxon>
    </lineage>
</organism>
<feature type="non-terminal residue" evidence="1">
    <location>
        <position position="58"/>
    </location>
</feature>
<dbReference type="EMBL" id="BARW01001719">
    <property type="protein sequence ID" value="GAI63015.1"/>
    <property type="molecule type" value="Genomic_DNA"/>
</dbReference>
<comment type="caution">
    <text evidence="1">The sequence shown here is derived from an EMBL/GenBank/DDBJ whole genome shotgun (WGS) entry which is preliminary data.</text>
</comment>
<sequence>MKIISQKNKISPSIIYLKLKGLPNEVLFLAMAESNTDIIRERICNYFEKYKKESLYIS</sequence>